<protein>
    <submittedName>
        <fullName evidence="2">Uncharacterized protein</fullName>
    </submittedName>
</protein>
<name>A0ABU8K6I4_9HYPH</name>
<evidence type="ECO:0000256" key="1">
    <source>
        <dbReference type="SAM" id="MobiDB-lite"/>
    </source>
</evidence>
<proteinExistence type="predicted"/>
<dbReference type="EMBL" id="JAPYKO010000001">
    <property type="protein sequence ID" value="MEI9400705.1"/>
    <property type="molecule type" value="Genomic_DNA"/>
</dbReference>
<comment type="caution">
    <text evidence="2">The sequence shown here is derived from an EMBL/GenBank/DDBJ whole genome shotgun (WGS) entry which is preliminary data.</text>
</comment>
<reference evidence="2 3" key="1">
    <citation type="submission" date="2022-12" db="EMBL/GenBank/DDBJ databases">
        <authorList>
            <person name="Muema E."/>
        </authorList>
    </citation>
    <scope>NUCLEOTIDE SEQUENCE [LARGE SCALE GENOMIC DNA]</scope>
    <source>
        <strain evidence="3">1330</strain>
    </source>
</reference>
<evidence type="ECO:0000313" key="2">
    <source>
        <dbReference type="EMBL" id="MEI9400705.1"/>
    </source>
</evidence>
<keyword evidence="3" id="KW-1185">Reference proteome</keyword>
<gene>
    <name evidence="2" type="ORF">O7A05_00580</name>
</gene>
<dbReference type="RefSeq" id="WP_337091010.1">
    <property type="nucleotide sequence ID" value="NZ_JAPYKO010000001.1"/>
</dbReference>
<accession>A0ABU8K6I4</accession>
<sequence>MTKPQQNDDPARSAPSSDRTGRHTETDRDSPQEDPAEGSRKIVDRELARQKRSSGAENKEPEQALRDQVEEETKLPQKGSA</sequence>
<feature type="region of interest" description="Disordered" evidence="1">
    <location>
        <begin position="1"/>
        <end position="81"/>
    </location>
</feature>
<feature type="compositionally biased region" description="Polar residues" evidence="1">
    <location>
        <begin position="1"/>
        <end position="18"/>
    </location>
</feature>
<evidence type="ECO:0000313" key="3">
    <source>
        <dbReference type="Proteomes" id="UP001366503"/>
    </source>
</evidence>
<dbReference type="Proteomes" id="UP001366503">
    <property type="component" value="Unassembled WGS sequence"/>
</dbReference>
<feature type="compositionally biased region" description="Basic and acidic residues" evidence="1">
    <location>
        <begin position="19"/>
        <end position="49"/>
    </location>
</feature>
<feature type="compositionally biased region" description="Basic and acidic residues" evidence="1">
    <location>
        <begin position="57"/>
        <end position="75"/>
    </location>
</feature>
<organism evidence="2 3">
    <name type="scientific">Mesorhizobium argentiipisi</name>
    <dbReference type="NCBI Taxonomy" id="3015175"/>
    <lineage>
        <taxon>Bacteria</taxon>
        <taxon>Pseudomonadati</taxon>
        <taxon>Pseudomonadota</taxon>
        <taxon>Alphaproteobacteria</taxon>
        <taxon>Hyphomicrobiales</taxon>
        <taxon>Phyllobacteriaceae</taxon>
        <taxon>Mesorhizobium</taxon>
    </lineage>
</organism>